<sequence>MQVISIFYLFVGLAAARSHRVPVDVNPNILTTGGLCCGAAGTEDTSGTCAKAGLNSFCCIAFRDDFVNPFGGKGGCDAIQDFTTGRLVKQFVPDSGSKCQAGNSGGFIGCA</sequence>
<proteinExistence type="predicted"/>
<reference evidence="1 2" key="1">
    <citation type="journal article" date="2019" name="Mol. Biol. Evol.">
        <title>Blast fungal genomes show frequent chromosomal changes, gene gains and losses, and effector gene turnover.</title>
        <authorList>
            <person name="Gomez Luciano L.B."/>
            <person name="Jason Tsai I."/>
            <person name="Chuma I."/>
            <person name="Tosa Y."/>
            <person name="Chen Y.H."/>
            <person name="Li J.Y."/>
            <person name="Li M.Y."/>
            <person name="Jade Lu M.Y."/>
            <person name="Nakayashiki H."/>
            <person name="Li W.H."/>
        </authorList>
    </citation>
    <scope>NUCLEOTIDE SEQUENCE [LARGE SCALE GENOMIC DNA]</scope>
    <source>
        <strain evidence="1">MZ5-1-6</strain>
    </source>
</reference>
<dbReference type="AlphaFoldDB" id="A0A4V1C6Z9"/>
<dbReference type="InterPro" id="IPR045634">
    <property type="entry name" value="DUF6413"/>
</dbReference>
<organism evidence="1 2">
    <name type="scientific">Pyricularia oryzae</name>
    <name type="common">Rice blast fungus</name>
    <name type="synonym">Magnaporthe oryzae</name>
    <dbReference type="NCBI Taxonomy" id="318829"/>
    <lineage>
        <taxon>Eukaryota</taxon>
        <taxon>Fungi</taxon>
        <taxon>Dikarya</taxon>
        <taxon>Ascomycota</taxon>
        <taxon>Pezizomycotina</taxon>
        <taxon>Sordariomycetes</taxon>
        <taxon>Sordariomycetidae</taxon>
        <taxon>Magnaporthales</taxon>
        <taxon>Pyriculariaceae</taxon>
        <taxon>Pyricularia</taxon>
    </lineage>
</organism>
<dbReference type="Pfam" id="PF19951">
    <property type="entry name" value="DUF6413"/>
    <property type="match status" value="1"/>
</dbReference>
<dbReference type="EMBL" id="CP034207">
    <property type="protein sequence ID" value="QBZ61648.1"/>
    <property type="molecule type" value="Genomic_DNA"/>
</dbReference>
<accession>A0A4V1C6Z9</accession>
<dbReference type="Proteomes" id="UP000294847">
    <property type="component" value="Chromosome 4"/>
</dbReference>
<gene>
    <name evidence="1" type="ORF">PoMZ_08602</name>
</gene>
<name>A0A4V1C6Z9_PYROR</name>
<protein>
    <submittedName>
        <fullName evidence="1">Uncharacterized protein</fullName>
    </submittedName>
</protein>
<evidence type="ECO:0000313" key="1">
    <source>
        <dbReference type="EMBL" id="QBZ61648.1"/>
    </source>
</evidence>
<evidence type="ECO:0000313" key="2">
    <source>
        <dbReference type="Proteomes" id="UP000294847"/>
    </source>
</evidence>